<evidence type="ECO:0000256" key="1">
    <source>
        <dbReference type="SAM" id="Phobius"/>
    </source>
</evidence>
<keyword evidence="1" id="KW-0472">Membrane</keyword>
<protein>
    <submittedName>
        <fullName evidence="2">Uncharacterized protein</fullName>
    </submittedName>
</protein>
<proteinExistence type="predicted"/>
<comment type="caution">
    <text evidence="2">The sequence shown here is derived from an EMBL/GenBank/DDBJ whole genome shotgun (WGS) entry which is preliminary data.</text>
</comment>
<dbReference type="Proteomes" id="UP000683360">
    <property type="component" value="Unassembled WGS sequence"/>
</dbReference>
<accession>A0A8S3SQ64</accession>
<keyword evidence="1" id="KW-0812">Transmembrane</keyword>
<dbReference type="OrthoDB" id="6180740at2759"/>
<organism evidence="2 3">
    <name type="scientific">Mytilus edulis</name>
    <name type="common">Blue mussel</name>
    <dbReference type="NCBI Taxonomy" id="6550"/>
    <lineage>
        <taxon>Eukaryota</taxon>
        <taxon>Metazoa</taxon>
        <taxon>Spiralia</taxon>
        <taxon>Lophotrochozoa</taxon>
        <taxon>Mollusca</taxon>
        <taxon>Bivalvia</taxon>
        <taxon>Autobranchia</taxon>
        <taxon>Pteriomorphia</taxon>
        <taxon>Mytilida</taxon>
        <taxon>Mytiloidea</taxon>
        <taxon>Mytilidae</taxon>
        <taxon>Mytilinae</taxon>
        <taxon>Mytilus</taxon>
    </lineage>
</organism>
<sequence>METRAKIVCPINATEYHCMYDTECQLVEDYVPVIQTNNPDYHKLQEATKCKTNGNNSSSVGDSVCNGDTSHTEICCVLGVVSSLVLPGIIIYMCVYFEPQKEAYRPLIEKDKEIERLNEEVFNLKVLLKEKDDEQNLIMDRLKQESSKVGKTMPVLQQY</sequence>
<keyword evidence="1" id="KW-1133">Transmembrane helix</keyword>
<feature type="transmembrane region" description="Helical" evidence="1">
    <location>
        <begin position="77"/>
        <end position="97"/>
    </location>
</feature>
<gene>
    <name evidence="2" type="ORF">MEDL_33654</name>
</gene>
<reference evidence="2" key="1">
    <citation type="submission" date="2021-03" db="EMBL/GenBank/DDBJ databases">
        <authorList>
            <person name="Bekaert M."/>
        </authorList>
    </citation>
    <scope>NUCLEOTIDE SEQUENCE</scope>
</reference>
<keyword evidence="3" id="KW-1185">Reference proteome</keyword>
<dbReference type="AlphaFoldDB" id="A0A8S3SQ64"/>
<evidence type="ECO:0000313" key="2">
    <source>
        <dbReference type="EMBL" id="CAG2220167.1"/>
    </source>
</evidence>
<name>A0A8S3SQ64_MYTED</name>
<evidence type="ECO:0000313" key="3">
    <source>
        <dbReference type="Proteomes" id="UP000683360"/>
    </source>
</evidence>
<dbReference type="EMBL" id="CAJPWZ010001650">
    <property type="protein sequence ID" value="CAG2220167.1"/>
    <property type="molecule type" value="Genomic_DNA"/>
</dbReference>